<accession>A0A9P6NVY9</accession>
<feature type="region of interest" description="Disordered" evidence="1">
    <location>
        <begin position="1"/>
        <end position="21"/>
    </location>
</feature>
<keyword evidence="3" id="KW-1185">Reference proteome</keyword>
<name>A0A9P6NVY9_9BASI</name>
<comment type="caution">
    <text evidence="2">The sequence shown here is derived from an EMBL/GenBank/DDBJ whole genome shotgun (WGS) entry which is preliminary data.</text>
</comment>
<dbReference type="OrthoDB" id="2017405at2759"/>
<dbReference type="EMBL" id="MU167213">
    <property type="protein sequence ID" value="KAG0151397.1"/>
    <property type="molecule type" value="Genomic_DNA"/>
</dbReference>
<dbReference type="Pfam" id="PF11326">
    <property type="entry name" value="PANTS-like"/>
    <property type="match status" value="1"/>
</dbReference>
<feature type="compositionally biased region" description="Low complexity" evidence="1">
    <location>
        <begin position="1"/>
        <end position="15"/>
    </location>
</feature>
<dbReference type="PANTHER" id="PTHR28052:SF1">
    <property type="entry name" value="UPF0545 PROTEIN C22ORF39"/>
    <property type="match status" value="1"/>
</dbReference>
<evidence type="ECO:0000313" key="2">
    <source>
        <dbReference type="EMBL" id="KAG0151397.1"/>
    </source>
</evidence>
<dbReference type="PANTHER" id="PTHR28052">
    <property type="entry name" value="UPF0545 PROTEIN C22ORF39"/>
    <property type="match status" value="1"/>
</dbReference>
<protein>
    <submittedName>
        <fullName evidence="2">Uncharacterized protein</fullName>
    </submittedName>
</protein>
<gene>
    <name evidence="2" type="ORF">CROQUDRAFT_651230</name>
</gene>
<proteinExistence type="predicted"/>
<evidence type="ECO:0000256" key="1">
    <source>
        <dbReference type="SAM" id="MobiDB-lite"/>
    </source>
</evidence>
<dbReference type="AlphaFoldDB" id="A0A9P6NVY9"/>
<dbReference type="InterPro" id="IPR021475">
    <property type="entry name" value="Pants/Emi1-like"/>
</dbReference>
<evidence type="ECO:0000313" key="3">
    <source>
        <dbReference type="Proteomes" id="UP000886653"/>
    </source>
</evidence>
<reference evidence="2" key="1">
    <citation type="submission" date="2013-11" db="EMBL/GenBank/DDBJ databases">
        <title>Genome sequence of the fusiform rust pathogen reveals effectors for host alternation and coevolution with pine.</title>
        <authorList>
            <consortium name="DOE Joint Genome Institute"/>
            <person name="Smith K."/>
            <person name="Pendleton A."/>
            <person name="Kubisiak T."/>
            <person name="Anderson C."/>
            <person name="Salamov A."/>
            <person name="Aerts A."/>
            <person name="Riley R."/>
            <person name="Clum A."/>
            <person name="Lindquist E."/>
            <person name="Ence D."/>
            <person name="Campbell M."/>
            <person name="Kronenberg Z."/>
            <person name="Feau N."/>
            <person name="Dhillon B."/>
            <person name="Hamelin R."/>
            <person name="Burleigh J."/>
            <person name="Smith J."/>
            <person name="Yandell M."/>
            <person name="Nelson C."/>
            <person name="Grigoriev I."/>
            <person name="Davis J."/>
        </authorList>
    </citation>
    <scope>NUCLEOTIDE SEQUENCE</scope>
    <source>
        <strain evidence="2">G11</strain>
    </source>
</reference>
<sequence length="140" mass="15802">MFGFSSTPSTTSTEPIPHPLTPISTYDTKLKAEIDHQQISSIISGNESVSCLTAFDNLLLCYSLSNQLKSIYRYGELNHTCSSKLDDFKFCLSLKALDKDKRAGLWHQRKAEKILNGPNSEDVWDRRSVNSVLLIEPFFV</sequence>
<dbReference type="Proteomes" id="UP000886653">
    <property type="component" value="Unassembled WGS sequence"/>
</dbReference>
<organism evidence="2 3">
    <name type="scientific">Cronartium quercuum f. sp. fusiforme G11</name>
    <dbReference type="NCBI Taxonomy" id="708437"/>
    <lineage>
        <taxon>Eukaryota</taxon>
        <taxon>Fungi</taxon>
        <taxon>Dikarya</taxon>
        <taxon>Basidiomycota</taxon>
        <taxon>Pucciniomycotina</taxon>
        <taxon>Pucciniomycetes</taxon>
        <taxon>Pucciniales</taxon>
        <taxon>Coleosporiaceae</taxon>
        <taxon>Cronartium</taxon>
    </lineage>
</organism>